<evidence type="ECO:0000256" key="9">
    <source>
        <dbReference type="ARBA" id="ARBA00060970"/>
    </source>
</evidence>
<feature type="binding site" evidence="10">
    <location>
        <begin position="135"/>
        <end position="136"/>
    </location>
    <ligand>
        <name>pyridoxal 5'-phosphate</name>
        <dbReference type="ChEBI" id="CHEBI:597326"/>
    </ligand>
</feature>
<dbReference type="PANTHER" id="PTHR42684">
    <property type="entry name" value="ADENOSYLMETHIONINE-8-AMINO-7-OXONONANOATE AMINOTRANSFERASE"/>
    <property type="match status" value="1"/>
</dbReference>
<comment type="cofactor">
    <cofactor evidence="1 10">
        <name>pyridoxal 5'-phosphate</name>
        <dbReference type="ChEBI" id="CHEBI:597326"/>
    </cofactor>
</comment>
<proteinExistence type="inferred from homology"/>
<dbReference type="EMBL" id="CT573213">
    <property type="protein sequence ID" value="CAJ60945.1"/>
    <property type="molecule type" value="Genomic_DNA"/>
</dbReference>
<feature type="compositionally biased region" description="Gly residues" evidence="11">
    <location>
        <begin position="16"/>
        <end position="25"/>
    </location>
</feature>
<dbReference type="InterPro" id="IPR005815">
    <property type="entry name" value="BioA"/>
</dbReference>
<evidence type="ECO:0000256" key="1">
    <source>
        <dbReference type="ARBA" id="ARBA00001933"/>
    </source>
</evidence>
<gene>
    <name evidence="10 12" type="primary">bioA</name>
    <name evidence="12" type="ordered locus">FRAAL2296</name>
</gene>
<keyword evidence="10" id="KW-0963">Cytoplasm</keyword>
<evidence type="ECO:0000256" key="4">
    <source>
        <dbReference type="ARBA" id="ARBA00022679"/>
    </source>
</evidence>
<organism evidence="12 13">
    <name type="scientific">Frankia alni (strain DSM 45986 / CECT 9034 / ACN14a)</name>
    <dbReference type="NCBI Taxonomy" id="326424"/>
    <lineage>
        <taxon>Bacteria</taxon>
        <taxon>Bacillati</taxon>
        <taxon>Actinomycetota</taxon>
        <taxon>Actinomycetes</taxon>
        <taxon>Frankiales</taxon>
        <taxon>Frankiaceae</taxon>
        <taxon>Frankia</taxon>
    </lineage>
</organism>
<dbReference type="GO" id="GO:0009102">
    <property type="term" value="P:biotin biosynthetic process"/>
    <property type="evidence" value="ECO:0007669"/>
    <property type="project" value="UniProtKB-UniRule"/>
</dbReference>
<evidence type="ECO:0000256" key="7">
    <source>
        <dbReference type="ARBA" id="ARBA00022898"/>
    </source>
</evidence>
<dbReference type="STRING" id="326424.FRAAL2296"/>
<comment type="subunit">
    <text evidence="10">Homodimer.</text>
</comment>
<dbReference type="SUPFAM" id="SSF53383">
    <property type="entry name" value="PLP-dependent transferases"/>
    <property type="match status" value="1"/>
</dbReference>
<dbReference type="PANTHER" id="PTHR42684:SF17">
    <property type="entry name" value="ADENOSYLMETHIONINE-8-AMINO-7-OXONONANOATE AMINOTRANSFERASE"/>
    <property type="match status" value="1"/>
</dbReference>
<feature type="binding site" evidence="10">
    <location>
        <position position="331"/>
    </location>
    <ligand>
        <name>substrate</name>
    </ligand>
</feature>
<dbReference type="InterPro" id="IPR015422">
    <property type="entry name" value="PyrdxlP-dep_Trfase_small"/>
</dbReference>
<dbReference type="CDD" id="cd00610">
    <property type="entry name" value="OAT_like"/>
    <property type="match status" value="1"/>
</dbReference>
<dbReference type="InterPro" id="IPR005814">
    <property type="entry name" value="Aminotrans_3"/>
</dbReference>
<comment type="catalytic activity">
    <reaction evidence="8 10">
        <text>(8S)-8-amino-7-oxononanoate + S-adenosyl-L-methionine = S-adenosyl-4-methylsulfanyl-2-oxobutanoate + (7R,8S)-7,8-diammoniononanoate</text>
        <dbReference type="Rhea" id="RHEA:16861"/>
        <dbReference type="ChEBI" id="CHEBI:16490"/>
        <dbReference type="ChEBI" id="CHEBI:59789"/>
        <dbReference type="ChEBI" id="CHEBI:149468"/>
        <dbReference type="ChEBI" id="CHEBI:149469"/>
        <dbReference type="EC" id="2.6.1.62"/>
    </reaction>
</comment>
<dbReference type="Proteomes" id="UP000000657">
    <property type="component" value="Chromosome"/>
</dbReference>
<comment type="subcellular location">
    <subcellularLocation>
        <location evidence="10">Cytoplasm</location>
    </subcellularLocation>
</comment>
<dbReference type="NCBIfam" id="NF004624">
    <property type="entry name" value="PRK05964.1"/>
    <property type="match status" value="1"/>
</dbReference>
<dbReference type="PROSITE" id="PS00600">
    <property type="entry name" value="AA_TRANSFER_CLASS_3"/>
    <property type="match status" value="1"/>
</dbReference>
<dbReference type="HOGENOM" id="CLU_016922_4_3_11"/>
<feature type="modified residue" description="N6-(pyridoxal phosphate)lysine" evidence="10">
    <location>
        <position position="298"/>
    </location>
</feature>
<feature type="binding site" evidence="10">
    <location>
        <position position="415"/>
    </location>
    <ligand>
        <name>substrate</name>
    </ligand>
</feature>
<evidence type="ECO:0000256" key="6">
    <source>
        <dbReference type="ARBA" id="ARBA00022756"/>
    </source>
</evidence>
<protein>
    <recommendedName>
        <fullName evidence="10">Adenosylmethionine-8-amino-7-oxononanoate aminotransferase</fullName>
        <ecNumber evidence="10">2.6.1.62</ecNumber>
    </recommendedName>
    <alternativeName>
        <fullName evidence="10">7,8-diamino-pelargonic acid aminotransferase</fullName>
        <shortName evidence="10">DAPA AT</shortName>
        <shortName evidence="10">DAPA aminotransferase</shortName>
    </alternativeName>
    <alternativeName>
        <fullName evidence="10">7,8-diaminononanoate synthase</fullName>
        <shortName evidence="10">DANS</shortName>
    </alternativeName>
    <alternativeName>
        <fullName evidence="10">Diaminopelargonic acid synthase</fullName>
    </alternativeName>
</protein>
<dbReference type="Gene3D" id="3.90.1150.10">
    <property type="entry name" value="Aspartate Aminotransferase, domain 1"/>
    <property type="match status" value="1"/>
</dbReference>
<accession>Q0RNE4</accession>
<keyword evidence="5 10" id="KW-0949">S-adenosyl-L-methionine</keyword>
<evidence type="ECO:0000256" key="8">
    <source>
        <dbReference type="ARBA" id="ARBA00048449"/>
    </source>
</evidence>
<reference evidence="12 13" key="1">
    <citation type="journal article" date="2007" name="Genome Res.">
        <title>Genome characteristics of facultatively symbiotic Frankia sp. strains reflect host range and host plant biogeography.</title>
        <authorList>
            <person name="Normand P."/>
            <person name="Lapierre P."/>
            <person name="Tisa L.S."/>
            <person name="Gogarten J.P."/>
            <person name="Alloisio N."/>
            <person name="Bagnarol E."/>
            <person name="Bassi C.A."/>
            <person name="Berry A.M."/>
            <person name="Bickhart D.M."/>
            <person name="Choisne N."/>
            <person name="Couloux A."/>
            <person name="Cournoyer B."/>
            <person name="Cruveiller S."/>
            <person name="Daubin V."/>
            <person name="Demange N."/>
            <person name="Francino M.P."/>
            <person name="Goltsman E."/>
            <person name="Huang Y."/>
            <person name="Kopp O.R."/>
            <person name="Labarre L."/>
            <person name="Lapidus A."/>
            <person name="Lavire C."/>
            <person name="Marechal J."/>
            <person name="Martinez M."/>
            <person name="Mastronunzio J.E."/>
            <person name="Mullin B.C."/>
            <person name="Niemann J."/>
            <person name="Pujic P."/>
            <person name="Rawnsley T."/>
            <person name="Rouy Z."/>
            <person name="Schenowitz C."/>
            <person name="Sellstedt A."/>
            <person name="Tavares F."/>
            <person name="Tomkins J.P."/>
            <person name="Vallenet D."/>
            <person name="Valverde C."/>
            <person name="Wall L.G."/>
            <person name="Wang Y."/>
            <person name="Medigue C."/>
            <person name="Benson D.R."/>
        </authorList>
    </citation>
    <scope>NUCLEOTIDE SEQUENCE [LARGE SCALE GENOMIC DNA]</scope>
    <source>
        <strain evidence="13">DSM 45986 / CECT 9034 / ACN14a</strain>
    </source>
</reference>
<dbReference type="Pfam" id="PF00202">
    <property type="entry name" value="Aminotran_3"/>
    <property type="match status" value="1"/>
</dbReference>
<comment type="pathway">
    <text evidence="2 10">Cofactor biosynthesis; biotin biosynthesis; 7,8-diaminononanoate from 8-amino-7-oxononanoate (SAM route): step 1/1.</text>
</comment>
<dbReference type="HAMAP" id="MF_00834">
    <property type="entry name" value="BioA"/>
    <property type="match status" value="1"/>
</dbReference>
<dbReference type="InterPro" id="IPR049704">
    <property type="entry name" value="Aminotrans_3_PPA_site"/>
</dbReference>
<evidence type="ECO:0000256" key="11">
    <source>
        <dbReference type="SAM" id="MobiDB-lite"/>
    </source>
</evidence>
<keyword evidence="4 10" id="KW-0808">Transferase</keyword>
<evidence type="ECO:0000256" key="2">
    <source>
        <dbReference type="ARBA" id="ARBA00005063"/>
    </source>
</evidence>
<dbReference type="GO" id="GO:0030170">
    <property type="term" value="F:pyridoxal phosphate binding"/>
    <property type="evidence" value="ECO:0007669"/>
    <property type="project" value="UniProtKB-UniRule"/>
</dbReference>
<dbReference type="NCBIfam" id="NF005940">
    <property type="entry name" value="PRK07986.1"/>
    <property type="match status" value="1"/>
</dbReference>
<name>Q0RNE4_FRAAA</name>
<feature type="region of interest" description="Disordered" evidence="11">
    <location>
        <begin position="1"/>
        <end position="25"/>
    </location>
</feature>
<dbReference type="InterPro" id="IPR015421">
    <property type="entry name" value="PyrdxlP-dep_Trfase_major"/>
</dbReference>
<feature type="binding site" evidence="10">
    <location>
        <position position="269"/>
    </location>
    <ligand>
        <name>pyridoxal 5'-phosphate</name>
        <dbReference type="ChEBI" id="CHEBI:597326"/>
    </ligand>
</feature>
<keyword evidence="6 10" id="KW-0093">Biotin biosynthesis</keyword>
<evidence type="ECO:0000313" key="12">
    <source>
        <dbReference type="EMBL" id="CAJ60945.1"/>
    </source>
</evidence>
<keyword evidence="13" id="KW-1185">Reference proteome</keyword>
<sequence length="449" mass="47296">MPTSTSPGLPSPARGGASGTDGAGGADLVARDRRAVWHPYAAASHDGPLFAVASAAGVRLTLTDGRELIDGMSSWWAAIHGYRHPVLDEAVRTQLGSMSHVMFGGLTHEPAVRLAETLVAITPEPLRRVFLCDSGSVAVEVAIKMALQYWTGRGRPERTRLLTIRRGYHGDTSGAMSVCDPDAGMHHLFSQLLPRHLFAPAPRCAYDEPCEDADVAEFERLFARHAHEVAAVILEPVVQGTGAMSFYAPGWLARVRELCDHHGVLLIADEIAVGFGRSGELFGCDHAGISPDIMCVGKALTGGYLSMAATLCTDEVAAGVSDSPAGAFMHGPTFMANPLASAVANASVELLLSSPWRDRVAEISAGLAAGLAPAAELAGVADVRVLGAIGVIETRDPVDMAVIQPLLVELGVWVRPFGRLVYTMPPFITSPADVATLTDAMVEAVARTT</sequence>
<feature type="site" description="Participates in the substrate recognition with KAPA and in a stacking interaction with the adenine ring of SAM" evidence="10">
    <location>
        <position position="40"/>
    </location>
</feature>
<dbReference type="AlphaFoldDB" id="Q0RNE4"/>
<dbReference type="FunFam" id="3.40.640.10:FF:000041">
    <property type="entry name" value="Adenosylmethionine-8-amino-7-oxononanoate aminotransferase"/>
    <property type="match status" value="1"/>
</dbReference>
<dbReference type="GO" id="GO:0004015">
    <property type="term" value="F:adenosylmethionine-8-amino-7-oxononanoate transaminase activity"/>
    <property type="evidence" value="ECO:0007669"/>
    <property type="project" value="UniProtKB-UniRule"/>
</dbReference>
<keyword evidence="7 10" id="KW-0663">Pyridoxal phosphate</keyword>
<dbReference type="InterPro" id="IPR015424">
    <property type="entry name" value="PyrdxlP-dep_Trfase"/>
</dbReference>
<evidence type="ECO:0000256" key="10">
    <source>
        <dbReference type="HAMAP-Rule" id="MF_00834"/>
    </source>
</evidence>
<feature type="binding site" evidence="10">
    <location>
        <begin position="332"/>
        <end position="333"/>
    </location>
    <ligand>
        <name>pyridoxal 5'-phosphate</name>
        <dbReference type="ChEBI" id="CHEBI:597326"/>
    </ligand>
</feature>
<dbReference type="KEGG" id="fal:FRAAL2296"/>
<comment type="function">
    <text evidence="10">Catalyzes the transfer of the alpha-amino group from S-adenosyl-L-methionine (SAM) to 7-keto-8-aminopelargonic acid (KAPA) to form 7,8-diaminopelargonic acid (DAPA). It is the only aminotransferase known to utilize SAM as an amino donor.</text>
</comment>
<dbReference type="NCBIfam" id="TIGR00508">
    <property type="entry name" value="bioA"/>
    <property type="match status" value="1"/>
</dbReference>
<keyword evidence="3 10" id="KW-0032">Aminotransferase</keyword>
<feature type="binding site" evidence="10">
    <location>
        <position position="75"/>
    </location>
    <ligand>
        <name>substrate</name>
    </ligand>
</feature>
<dbReference type="UniPathway" id="UPA00078">
    <property type="reaction ID" value="UER00160"/>
</dbReference>
<evidence type="ECO:0000313" key="13">
    <source>
        <dbReference type="Proteomes" id="UP000000657"/>
    </source>
</evidence>
<comment type="similarity">
    <text evidence="9 10">Belongs to the class-III pyridoxal-phosphate-dependent aminotransferase family. BioA subfamily.</text>
</comment>
<dbReference type="eggNOG" id="COG0161">
    <property type="taxonomic scope" value="Bacteria"/>
</dbReference>
<evidence type="ECO:0000256" key="5">
    <source>
        <dbReference type="ARBA" id="ARBA00022691"/>
    </source>
</evidence>
<dbReference type="GO" id="GO:0005737">
    <property type="term" value="C:cytoplasm"/>
    <property type="evidence" value="ECO:0007669"/>
    <property type="project" value="UniProtKB-SubCell"/>
</dbReference>
<feature type="binding site" evidence="10">
    <location>
        <position position="298"/>
    </location>
    <ligand>
        <name>substrate</name>
    </ligand>
</feature>
<dbReference type="EC" id="2.6.1.62" evidence="10"/>
<evidence type="ECO:0000256" key="3">
    <source>
        <dbReference type="ARBA" id="ARBA00022576"/>
    </source>
</evidence>
<feature type="binding site" evidence="10">
    <location>
        <position position="168"/>
    </location>
    <ligand>
        <name>substrate</name>
    </ligand>
</feature>
<dbReference type="Gene3D" id="3.40.640.10">
    <property type="entry name" value="Type I PLP-dependent aspartate aminotransferase-like (Major domain)"/>
    <property type="match status" value="1"/>
</dbReference>